<proteinExistence type="predicted"/>
<dbReference type="RefSeq" id="WP_316427197.1">
    <property type="nucleotide sequence ID" value="NZ_CP130144.1"/>
</dbReference>
<name>A0AA96WV24_LEPBY</name>
<protein>
    <submittedName>
        <fullName evidence="1">Uncharacterized protein</fullName>
    </submittedName>
</protein>
<organism evidence="1">
    <name type="scientific">Leptolyngbya boryana CZ1</name>
    <dbReference type="NCBI Taxonomy" id="3060204"/>
    <lineage>
        <taxon>Bacteria</taxon>
        <taxon>Bacillati</taxon>
        <taxon>Cyanobacteriota</taxon>
        <taxon>Cyanophyceae</taxon>
        <taxon>Leptolyngbyales</taxon>
        <taxon>Leptolyngbyaceae</taxon>
        <taxon>Leptolyngbya group</taxon>
        <taxon>Leptolyngbya</taxon>
    </lineage>
</organism>
<evidence type="ECO:0000313" key="1">
    <source>
        <dbReference type="EMBL" id="WNZ45678.1"/>
    </source>
</evidence>
<dbReference type="AlphaFoldDB" id="A0AA96WV24"/>
<gene>
    <name evidence="1" type="ORF">Q2T42_28220</name>
</gene>
<reference evidence="1" key="2">
    <citation type="submission" date="2023-07" db="EMBL/GenBank/DDBJ databases">
        <authorList>
            <person name="Bai X.-H."/>
            <person name="Wang H.-H."/>
            <person name="Wang J."/>
            <person name="Ma M.-Y."/>
            <person name="Hu H.-H."/>
            <person name="Song Z.-L."/>
            <person name="Ma H.-G."/>
            <person name="Fan Y."/>
            <person name="Du C.-Y."/>
            <person name="Xu J.-C."/>
        </authorList>
    </citation>
    <scope>NUCLEOTIDE SEQUENCE</scope>
    <source>
        <strain evidence="1">CZ1</strain>
    </source>
</reference>
<accession>A0AA96WV24</accession>
<sequence length="46" mass="4959">MPYVKVGRTGTVQSPVSPVAIASSNRQIFLTAPEDFHPDSLSCLQI</sequence>
<dbReference type="EMBL" id="CP130144">
    <property type="protein sequence ID" value="WNZ45678.1"/>
    <property type="molecule type" value="Genomic_DNA"/>
</dbReference>
<reference evidence="1" key="1">
    <citation type="journal article" date="2023" name="Plants (Basel)">
        <title>Genomic Analysis of Leptolyngbya boryana CZ1 Reveals Efficient Carbon Fixation Modules.</title>
        <authorList>
            <person name="Bai X."/>
            <person name="Wang H."/>
            <person name="Cheng W."/>
            <person name="Wang J."/>
            <person name="Ma M."/>
            <person name="Hu H."/>
            <person name="Song Z."/>
            <person name="Ma H."/>
            <person name="Fan Y."/>
            <person name="Du C."/>
            <person name="Xu J."/>
        </authorList>
    </citation>
    <scope>NUCLEOTIDE SEQUENCE</scope>
    <source>
        <strain evidence="1">CZ1</strain>
    </source>
</reference>